<reference evidence="3" key="1">
    <citation type="journal article" date="2021" name="Nat. Commun.">
        <title>Genetic determinants of endophytism in the Arabidopsis root mycobiome.</title>
        <authorList>
            <person name="Mesny F."/>
            <person name="Miyauchi S."/>
            <person name="Thiergart T."/>
            <person name="Pickel B."/>
            <person name="Atanasova L."/>
            <person name="Karlsson M."/>
            <person name="Huettel B."/>
            <person name="Barry K.W."/>
            <person name="Haridas S."/>
            <person name="Chen C."/>
            <person name="Bauer D."/>
            <person name="Andreopoulos W."/>
            <person name="Pangilinan J."/>
            <person name="LaButti K."/>
            <person name="Riley R."/>
            <person name="Lipzen A."/>
            <person name="Clum A."/>
            <person name="Drula E."/>
            <person name="Henrissat B."/>
            <person name="Kohler A."/>
            <person name="Grigoriev I.V."/>
            <person name="Martin F.M."/>
            <person name="Hacquard S."/>
        </authorList>
    </citation>
    <scope>NUCLEOTIDE SEQUENCE</scope>
    <source>
        <strain evidence="3">MPI-CAGE-AT-0016</strain>
    </source>
</reference>
<organism evidence="3 4">
    <name type="scientific">Plectosphaerella cucumerina</name>
    <dbReference type="NCBI Taxonomy" id="40658"/>
    <lineage>
        <taxon>Eukaryota</taxon>
        <taxon>Fungi</taxon>
        <taxon>Dikarya</taxon>
        <taxon>Ascomycota</taxon>
        <taxon>Pezizomycotina</taxon>
        <taxon>Sordariomycetes</taxon>
        <taxon>Hypocreomycetidae</taxon>
        <taxon>Glomerellales</taxon>
        <taxon>Plectosphaerellaceae</taxon>
        <taxon>Plectosphaerella</taxon>
    </lineage>
</organism>
<dbReference type="Gene3D" id="3.40.50.300">
    <property type="entry name" value="P-loop containing nucleotide triphosphate hydrolases"/>
    <property type="match status" value="1"/>
</dbReference>
<dbReference type="AlphaFoldDB" id="A0A8K0TDE9"/>
<keyword evidence="4" id="KW-1185">Reference proteome</keyword>
<sequence>MGTLVASMPTNGLGETKKLHPFFTGKPEATAPQTPTPADSHVLQETSAQGSRPAPETEENGAGRSTKRRKTKVDGEAVTPSVMHPRTDDAIPDLAMPITSPLATKVDSLPEATPAQATPLQQNGGTPSAPEQNQLTPTAASSRPKRVLKLNMKTGTIGSPPKPKSEDGPPAKAVQKTSLVVCIRFGTDTESRQRIGAKIEAILAAGPRVGVSPVGKKRGRPSKADKARWATLDAQPDASKSTQATLDKTAATSDKAKAASEKKKAEPSRTASAPRATMFSSTPCSPKKARSTFKSANLPQFGSRNLGLKVPGAAHPAWPTKETAHVTGEEKGLPTSNTPRHMSTLPWRKSKGRPAVISSQESIVQRLSDALRYSHSQTSESYLHAAELRLPTKHFESGLKLQSRIRPELKTTLPASRIVVNDDSDEDIITSTRDRSHPAISRLYNSLVTNLSAHDRSECEDVAWAQKYAPETAAEVLQSGREAIMLRDWLEALKVQAVDTGPSVEAKSASMKPASAGKKKRKRTKMDGFIASSDDDAYEPDELTDPEDIVPGQTVVQNGGNIPPPGKDSVKLSNISLISGPHGSGKTATVYAIAKELGFEVFEINASTRRSGKDVIEKVGDMTRNHLVRHNDAPEGGKAKATTKEPKKGSVMSFFKPKKTEPAVTPQPAQPTSTPAVADPKPVNTPKPRSQKQSLILLEEVDLLYEEDKQFWQTITSLVIQSKRPFIMTCNDESTIPFQTLNLYGIFRFNPPPRDLAVDYLLLAAANEGHALRRPAVQALLESRTGDLRAALTELNYWCQLGVGDRRGGFDWFYPRWPRGCDKDENGNTVRVISQGTYLEGMGWLGRDSVAIAEPLDTEEELVSQCWDGFQMDLSDWHKTRNMHDWAAALPDTNMSKQASLAAYESFSDSMSAADVISHGRLGFGLQDTLDSCHPLIPVKARDDFILGRKLLEAPSIVEYQPLCRDMSLAIRSRTRFLAQKASSPSCMKQIDLPDTIRLIRSSFITDPSGDPITRMDMAHAFDPIAISESRSLAATSYLDPSVFDRTMRLITLDVAPFVRGIVTYDRHVAEGRIQRGNLLSEGARPGKRLRQTRTSADAAGFRREGHFRGRVNPYLVLRTGGQWEQAVTELMDATVVDVVPQPVGDVQYAAPLPPAGDTTFGGWYIEIQPRPSV</sequence>
<feature type="compositionally biased region" description="Polar residues" evidence="1">
    <location>
        <begin position="115"/>
        <end position="141"/>
    </location>
</feature>
<evidence type="ECO:0000259" key="2">
    <source>
        <dbReference type="SMART" id="SM00382"/>
    </source>
</evidence>
<proteinExistence type="predicted"/>
<comment type="caution">
    <text evidence="3">The sequence shown here is derived from an EMBL/GenBank/DDBJ whole genome shotgun (WGS) entry which is preliminary data.</text>
</comment>
<dbReference type="PANTHER" id="PTHR23389:SF21">
    <property type="entry name" value="ATPASE FAMILY AAA DOMAIN-CONTAINING PROTEIN 5"/>
    <property type="match status" value="1"/>
</dbReference>
<accession>A0A8K0TDE9</accession>
<feature type="region of interest" description="Disordered" evidence="1">
    <location>
        <begin position="628"/>
        <end position="690"/>
    </location>
</feature>
<name>A0A8K0TDE9_9PEZI</name>
<feature type="region of interest" description="Disordered" evidence="1">
    <location>
        <begin position="210"/>
        <end position="290"/>
    </location>
</feature>
<feature type="compositionally biased region" description="Basic and acidic residues" evidence="1">
    <location>
        <begin position="628"/>
        <end position="648"/>
    </location>
</feature>
<feature type="compositionally biased region" description="Basic and acidic residues" evidence="1">
    <location>
        <begin position="254"/>
        <end position="267"/>
    </location>
</feature>
<evidence type="ECO:0000313" key="4">
    <source>
        <dbReference type="Proteomes" id="UP000813385"/>
    </source>
</evidence>
<dbReference type="SMART" id="SM00382">
    <property type="entry name" value="AAA"/>
    <property type="match status" value="1"/>
</dbReference>
<dbReference type="GO" id="GO:0005634">
    <property type="term" value="C:nucleus"/>
    <property type="evidence" value="ECO:0007669"/>
    <property type="project" value="TreeGrafter"/>
</dbReference>
<evidence type="ECO:0000256" key="1">
    <source>
        <dbReference type="SAM" id="MobiDB-lite"/>
    </source>
</evidence>
<dbReference type="GO" id="GO:0003677">
    <property type="term" value="F:DNA binding"/>
    <property type="evidence" value="ECO:0007669"/>
    <property type="project" value="TreeGrafter"/>
</dbReference>
<dbReference type="GO" id="GO:0005524">
    <property type="term" value="F:ATP binding"/>
    <property type="evidence" value="ECO:0007669"/>
    <property type="project" value="InterPro"/>
</dbReference>
<feature type="region of interest" description="Disordered" evidence="1">
    <location>
        <begin position="1"/>
        <end position="99"/>
    </location>
</feature>
<dbReference type="PANTHER" id="PTHR23389">
    <property type="entry name" value="CHROMOSOME TRANSMISSION FIDELITY FACTOR 18"/>
    <property type="match status" value="1"/>
</dbReference>
<evidence type="ECO:0000313" key="3">
    <source>
        <dbReference type="EMBL" id="KAH7361490.1"/>
    </source>
</evidence>
<feature type="domain" description="AAA+ ATPase" evidence="2">
    <location>
        <begin position="572"/>
        <end position="753"/>
    </location>
</feature>
<feature type="region of interest" description="Disordered" evidence="1">
    <location>
        <begin position="115"/>
        <end position="176"/>
    </location>
</feature>
<dbReference type="InterPro" id="IPR003959">
    <property type="entry name" value="ATPase_AAA_core"/>
</dbReference>
<dbReference type="EMBL" id="JAGPXD010000003">
    <property type="protein sequence ID" value="KAH7361490.1"/>
    <property type="molecule type" value="Genomic_DNA"/>
</dbReference>
<feature type="non-terminal residue" evidence="3">
    <location>
        <position position="1"/>
    </location>
</feature>
<dbReference type="Proteomes" id="UP000813385">
    <property type="component" value="Unassembled WGS sequence"/>
</dbReference>
<feature type="compositionally biased region" description="Low complexity" evidence="1">
    <location>
        <begin position="662"/>
        <end position="678"/>
    </location>
</feature>
<dbReference type="SUPFAM" id="SSF52540">
    <property type="entry name" value="P-loop containing nucleoside triphosphate hydrolases"/>
    <property type="match status" value="1"/>
</dbReference>
<dbReference type="OrthoDB" id="9996895at2759"/>
<protein>
    <recommendedName>
        <fullName evidence="2">AAA+ ATPase domain-containing protein</fullName>
    </recommendedName>
</protein>
<dbReference type="CDD" id="cd00009">
    <property type="entry name" value="AAA"/>
    <property type="match status" value="1"/>
</dbReference>
<feature type="compositionally biased region" description="Basic and acidic residues" evidence="1">
    <location>
        <begin position="323"/>
        <end position="332"/>
    </location>
</feature>
<dbReference type="Pfam" id="PF00004">
    <property type="entry name" value="AAA"/>
    <property type="match status" value="1"/>
</dbReference>
<dbReference type="InterPro" id="IPR027417">
    <property type="entry name" value="P-loop_NTPase"/>
</dbReference>
<dbReference type="InterPro" id="IPR003593">
    <property type="entry name" value="AAA+_ATPase"/>
</dbReference>
<feature type="compositionally biased region" description="Low complexity" evidence="1">
    <location>
        <begin position="29"/>
        <end position="38"/>
    </location>
</feature>
<feature type="region of interest" description="Disordered" evidence="1">
    <location>
        <begin position="323"/>
        <end position="358"/>
    </location>
</feature>
<dbReference type="GO" id="GO:0016887">
    <property type="term" value="F:ATP hydrolysis activity"/>
    <property type="evidence" value="ECO:0007669"/>
    <property type="project" value="InterPro"/>
</dbReference>
<feature type="compositionally biased region" description="Acidic residues" evidence="1">
    <location>
        <begin position="533"/>
        <end position="548"/>
    </location>
</feature>
<feature type="region of interest" description="Disordered" evidence="1">
    <location>
        <begin position="502"/>
        <end position="551"/>
    </location>
</feature>
<gene>
    <name evidence="3" type="ORF">B0T11DRAFT_279054</name>
</gene>